<comment type="caution">
    <text evidence="2">The sequence shown here is derived from an EMBL/GenBank/DDBJ whole genome shotgun (WGS) entry which is preliminary data.</text>
</comment>
<evidence type="ECO:0000256" key="1">
    <source>
        <dbReference type="SAM" id="SignalP"/>
    </source>
</evidence>
<protein>
    <submittedName>
        <fullName evidence="2">Tat (Twin-arginine translocation) pathway signal sequence containing protein</fullName>
    </submittedName>
</protein>
<keyword evidence="1" id="KW-0732">Signal</keyword>
<organism evidence="2 3">
    <name type="scientific">Gilvirhabdus luticola</name>
    <dbReference type="NCBI Taxonomy" id="3079858"/>
    <lineage>
        <taxon>Bacteria</taxon>
        <taxon>Pseudomonadati</taxon>
        <taxon>Bacteroidota</taxon>
        <taxon>Flavobacteriia</taxon>
        <taxon>Flavobacteriales</taxon>
        <taxon>Flavobacteriaceae</taxon>
        <taxon>Gilvirhabdus</taxon>
    </lineage>
</organism>
<proteinExistence type="predicted"/>
<dbReference type="EMBL" id="JAWHTF010000009">
    <property type="protein sequence ID" value="MDU8887234.1"/>
    <property type="molecule type" value="Genomic_DNA"/>
</dbReference>
<dbReference type="InterPro" id="IPR027396">
    <property type="entry name" value="DsrEFH-like"/>
</dbReference>
<feature type="chain" id="PRO_5045961280" evidence="1">
    <location>
        <begin position="30"/>
        <end position="225"/>
    </location>
</feature>
<dbReference type="InterPro" id="IPR006311">
    <property type="entry name" value="TAT_signal"/>
</dbReference>
<gene>
    <name evidence="2" type="ORF">RXV94_13765</name>
</gene>
<dbReference type="Gene3D" id="3.40.1260.10">
    <property type="entry name" value="DsrEFH-like"/>
    <property type="match status" value="1"/>
</dbReference>
<evidence type="ECO:0000313" key="2">
    <source>
        <dbReference type="EMBL" id="MDU8887234.1"/>
    </source>
</evidence>
<sequence>MKTINDNSRRQFLGALALGATASTLSVLANPLFANVPSFEKKKMSEAEDWFKNIKGSHRIAYDGSTPHAGLPILWNWAFYLTNNETGSPDSDITALTVLRHKAIPLALEDRLWKKYNLGEFFNVKDYTKEFAVRNPYNEPKDGDYPINGPGGIKSLQERGAMFCVCNLALNVYSGFIAQGMSLDATEVYNDFLSGVLPGVQVVPSGVWALGRAQENGCGYIFAGE</sequence>
<feature type="signal peptide" evidence="1">
    <location>
        <begin position="1"/>
        <end position="29"/>
    </location>
</feature>
<dbReference type="PROSITE" id="PS51318">
    <property type="entry name" value="TAT"/>
    <property type="match status" value="1"/>
</dbReference>
<reference evidence="2 3" key="1">
    <citation type="submission" date="2023-10" db="EMBL/GenBank/DDBJ databases">
        <title>Marimonas sp. nov. isolated from tidal mud flat.</title>
        <authorList>
            <person name="Jaincy N.J."/>
            <person name="Srinivasan S."/>
            <person name="Lee S.-S."/>
        </authorList>
    </citation>
    <scope>NUCLEOTIDE SEQUENCE [LARGE SCALE GENOMIC DNA]</scope>
    <source>
        <strain evidence="2 3">MJ-SS3</strain>
    </source>
</reference>
<dbReference type="Proteomes" id="UP001268651">
    <property type="component" value="Unassembled WGS sequence"/>
</dbReference>
<evidence type="ECO:0000313" key="3">
    <source>
        <dbReference type="Proteomes" id="UP001268651"/>
    </source>
</evidence>
<keyword evidence="3" id="KW-1185">Reference proteome</keyword>
<name>A0ABU3UA75_9FLAO</name>
<accession>A0ABU3UA75</accession>
<dbReference type="RefSeq" id="WP_316663365.1">
    <property type="nucleotide sequence ID" value="NZ_JAWHTF010000009.1"/>
</dbReference>